<evidence type="ECO:0000313" key="2">
    <source>
        <dbReference type="Proteomes" id="UP000676776"/>
    </source>
</evidence>
<evidence type="ECO:0000313" key="1">
    <source>
        <dbReference type="EMBL" id="MBO3116837.1"/>
    </source>
</evidence>
<organism evidence="1 2">
    <name type="scientific">Winogradskyella pelagia</name>
    <dbReference type="NCBI Taxonomy" id="2819984"/>
    <lineage>
        <taxon>Bacteria</taxon>
        <taxon>Pseudomonadati</taxon>
        <taxon>Bacteroidota</taxon>
        <taxon>Flavobacteriia</taxon>
        <taxon>Flavobacteriales</taxon>
        <taxon>Flavobacteriaceae</taxon>
        <taxon>Winogradskyella</taxon>
    </lineage>
</organism>
<protein>
    <recommendedName>
        <fullName evidence="3">DUF4105 domain-containing protein</fullName>
    </recommendedName>
</protein>
<dbReference type="RefSeq" id="WP_208154203.1">
    <property type="nucleotide sequence ID" value="NZ_JAGEVF010000006.1"/>
</dbReference>
<evidence type="ECO:0008006" key="3">
    <source>
        <dbReference type="Google" id="ProtNLM"/>
    </source>
</evidence>
<accession>A0ABS3T282</accession>
<gene>
    <name evidence="1" type="ORF">J4050_08770</name>
</gene>
<name>A0ABS3T282_9FLAO</name>
<reference evidence="1 2" key="1">
    <citation type="submission" date="2021-03" db="EMBL/GenBank/DDBJ databases">
        <title>Winogradskyella sp. nov., isolated from costal sediment.</title>
        <authorList>
            <person name="Gao C."/>
        </authorList>
    </citation>
    <scope>NUCLEOTIDE SEQUENCE [LARGE SCALE GENOMIC DNA]</scope>
    <source>
        <strain evidence="1 2">DF17</strain>
    </source>
</reference>
<dbReference type="EMBL" id="JAGEVF010000006">
    <property type="protein sequence ID" value="MBO3116837.1"/>
    <property type="molecule type" value="Genomic_DNA"/>
</dbReference>
<comment type="caution">
    <text evidence="1">The sequence shown here is derived from an EMBL/GenBank/DDBJ whole genome shotgun (WGS) entry which is preliminary data.</text>
</comment>
<proteinExistence type="predicted"/>
<keyword evidence="2" id="KW-1185">Reference proteome</keyword>
<sequence>MKEFILIFLVLNFHLAFSQSEYLHVVQQPFKFKTVKNPVFEKDSLVIIKEKISFDKEIFKDSLAQKALRIHNASVFYYTNENSEITYNLHQWTAPIVVYFDKSISKSLKVKLLAFFDNFKNIKNLNISVTRNIDNANYLIKSSNEKFSAENYNLKTEREKENFAFNNGSYNITRGGFSRIKSCILKINTNSNKINIQEKTLKQLFFLSLGRFFSVAYFRDNQSLISPIYVNSDSVSKLDLLILKIHYNYIFHESINSSEYKNILRTFFSDI</sequence>
<dbReference type="Proteomes" id="UP000676776">
    <property type="component" value="Unassembled WGS sequence"/>
</dbReference>